<accession>B9T9E9</accession>
<organism evidence="1 2">
    <name type="scientific">Ricinus communis</name>
    <name type="common">Castor bean</name>
    <dbReference type="NCBI Taxonomy" id="3988"/>
    <lineage>
        <taxon>Eukaryota</taxon>
        <taxon>Viridiplantae</taxon>
        <taxon>Streptophyta</taxon>
        <taxon>Embryophyta</taxon>
        <taxon>Tracheophyta</taxon>
        <taxon>Spermatophyta</taxon>
        <taxon>Magnoliopsida</taxon>
        <taxon>eudicotyledons</taxon>
        <taxon>Gunneridae</taxon>
        <taxon>Pentapetalae</taxon>
        <taxon>rosids</taxon>
        <taxon>fabids</taxon>
        <taxon>Malpighiales</taxon>
        <taxon>Euphorbiaceae</taxon>
        <taxon>Acalyphoideae</taxon>
        <taxon>Acalypheae</taxon>
        <taxon>Ricinus</taxon>
    </lineage>
</organism>
<reference evidence="2" key="1">
    <citation type="journal article" date="2010" name="Nat. Biotechnol.">
        <title>Draft genome sequence of the oilseed species Ricinus communis.</title>
        <authorList>
            <person name="Chan A.P."/>
            <person name="Crabtree J."/>
            <person name="Zhao Q."/>
            <person name="Lorenzi H."/>
            <person name="Orvis J."/>
            <person name="Puiu D."/>
            <person name="Melake-Berhan A."/>
            <person name="Jones K.M."/>
            <person name="Redman J."/>
            <person name="Chen G."/>
            <person name="Cahoon E.B."/>
            <person name="Gedil M."/>
            <person name="Stanke M."/>
            <person name="Haas B.J."/>
            <person name="Wortman J.R."/>
            <person name="Fraser-Liggett C.M."/>
            <person name="Ravel J."/>
            <person name="Rabinowicz P.D."/>
        </authorList>
    </citation>
    <scope>NUCLEOTIDE SEQUENCE [LARGE SCALE GENOMIC DNA]</scope>
    <source>
        <strain evidence="2">cv. Hale</strain>
    </source>
</reference>
<sequence length="165" mass="19205">MRVGIRLQHRARRRKHYGHVVGATAGHHRVDRDMLGSGDQIARRDFADDFIRSHAGGVEELRHRVRRRRHYRQAVVRKRRHSSRGLRCQARIDDLDCTQAGNRLAHQEFRDDFPQHLRLDDTFHAGRFADDETQRGRAGCLIEVVETDVAAIAFQELPEFGKRVL</sequence>
<dbReference type="Proteomes" id="UP000008311">
    <property type="component" value="Unassembled WGS sequence"/>
</dbReference>
<evidence type="ECO:0000313" key="1">
    <source>
        <dbReference type="EMBL" id="EEF27518.1"/>
    </source>
</evidence>
<dbReference type="AlphaFoldDB" id="B9T9E9"/>
<dbReference type="InParanoid" id="B9T9E9"/>
<dbReference type="EMBL" id="EQ975353">
    <property type="protein sequence ID" value="EEF27518.1"/>
    <property type="molecule type" value="Genomic_DNA"/>
</dbReference>
<gene>
    <name evidence="1" type="ORF">RCOM_0375490</name>
</gene>
<keyword evidence="2" id="KW-1185">Reference proteome</keyword>
<evidence type="ECO:0000313" key="2">
    <source>
        <dbReference type="Proteomes" id="UP000008311"/>
    </source>
</evidence>
<name>B9T9E9_RICCO</name>
<protein>
    <submittedName>
        <fullName evidence="1">Uncharacterized protein</fullName>
    </submittedName>
</protein>
<proteinExistence type="predicted"/>